<dbReference type="Proteomes" id="UP001217089">
    <property type="component" value="Unassembled WGS sequence"/>
</dbReference>
<dbReference type="InterPro" id="IPR000008">
    <property type="entry name" value="C2_dom"/>
</dbReference>
<dbReference type="PROSITE" id="PS01159">
    <property type="entry name" value="WW_DOMAIN_1"/>
    <property type="match status" value="2"/>
</dbReference>
<proteinExistence type="predicted"/>
<keyword evidence="3" id="KW-0963">Cytoplasm</keyword>
<evidence type="ECO:0000259" key="7">
    <source>
        <dbReference type="PROSITE" id="PS50020"/>
    </source>
</evidence>
<name>A0ABQ9EFC2_TEGGR</name>
<gene>
    <name evidence="8" type="ORF">KUTeg_017582</name>
</gene>
<feature type="region of interest" description="Disordered" evidence="5">
    <location>
        <begin position="239"/>
        <end position="267"/>
    </location>
</feature>
<evidence type="ECO:0000256" key="4">
    <source>
        <dbReference type="ARBA" id="ARBA00023242"/>
    </source>
</evidence>
<reference evidence="8 9" key="1">
    <citation type="submission" date="2022-12" db="EMBL/GenBank/DDBJ databases">
        <title>Chromosome-level genome of Tegillarca granosa.</title>
        <authorList>
            <person name="Kim J."/>
        </authorList>
    </citation>
    <scope>NUCLEOTIDE SEQUENCE [LARGE SCALE GENOMIC DNA]</scope>
    <source>
        <strain evidence="8">Teg-2019</strain>
        <tissue evidence="8">Adductor muscle</tissue>
    </source>
</reference>
<comment type="subcellular location">
    <subcellularLocation>
        <location evidence="2">Cytoplasm</location>
    </subcellularLocation>
    <subcellularLocation>
        <location evidence="1">Nucleus</location>
    </subcellularLocation>
</comment>
<feature type="domain" description="C2" evidence="6">
    <location>
        <begin position="1"/>
        <end position="62"/>
    </location>
</feature>
<dbReference type="InterPro" id="IPR001202">
    <property type="entry name" value="WW_dom"/>
</dbReference>
<keyword evidence="4" id="KW-0539">Nucleus</keyword>
<evidence type="ECO:0000256" key="5">
    <source>
        <dbReference type="SAM" id="MobiDB-lite"/>
    </source>
</evidence>
<keyword evidence="9" id="KW-1185">Reference proteome</keyword>
<evidence type="ECO:0000313" key="9">
    <source>
        <dbReference type="Proteomes" id="UP001217089"/>
    </source>
</evidence>
<organism evidence="8 9">
    <name type="scientific">Tegillarca granosa</name>
    <name type="common">Malaysian cockle</name>
    <name type="synonym">Anadara granosa</name>
    <dbReference type="NCBI Taxonomy" id="220873"/>
    <lineage>
        <taxon>Eukaryota</taxon>
        <taxon>Metazoa</taxon>
        <taxon>Spiralia</taxon>
        <taxon>Lophotrochozoa</taxon>
        <taxon>Mollusca</taxon>
        <taxon>Bivalvia</taxon>
        <taxon>Autobranchia</taxon>
        <taxon>Pteriomorphia</taxon>
        <taxon>Arcoida</taxon>
        <taxon>Arcoidea</taxon>
        <taxon>Arcidae</taxon>
        <taxon>Tegillarca</taxon>
    </lineage>
</organism>
<accession>A0ABQ9EFC2</accession>
<feature type="region of interest" description="Disordered" evidence="5">
    <location>
        <begin position="135"/>
        <end position="164"/>
    </location>
</feature>
<feature type="region of interest" description="Disordered" evidence="5">
    <location>
        <begin position="91"/>
        <end position="118"/>
    </location>
</feature>
<dbReference type="CDD" id="cd00201">
    <property type="entry name" value="WW"/>
    <property type="match status" value="2"/>
</dbReference>
<dbReference type="InterPro" id="IPR051583">
    <property type="entry name" value="YAP1"/>
</dbReference>
<dbReference type="InterPro" id="IPR036020">
    <property type="entry name" value="WW_dom_sf"/>
</dbReference>
<dbReference type="PROSITE" id="PS50004">
    <property type="entry name" value="C2"/>
    <property type="match status" value="1"/>
</dbReference>
<feature type="domain" description="WW" evidence="7">
    <location>
        <begin position="105"/>
        <end position="138"/>
    </location>
</feature>
<feature type="compositionally biased region" description="Low complexity" evidence="5">
    <location>
        <begin position="245"/>
        <end position="259"/>
    </location>
</feature>
<protein>
    <submittedName>
        <fullName evidence="8">Uncharacterized protein</fullName>
    </submittedName>
</protein>
<dbReference type="InterPro" id="IPR035892">
    <property type="entry name" value="C2_domain_sf"/>
</dbReference>
<dbReference type="Gene3D" id="2.20.70.10">
    <property type="match status" value="2"/>
</dbReference>
<dbReference type="Pfam" id="PF00168">
    <property type="entry name" value="C2"/>
    <property type="match status" value="1"/>
</dbReference>
<dbReference type="SUPFAM" id="SSF51045">
    <property type="entry name" value="WW domain"/>
    <property type="match status" value="2"/>
</dbReference>
<feature type="domain" description="WW" evidence="7">
    <location>
        <begin position="169"/>
        <end position="202"/>
    </location>
</feature>
<dbReference type="Pfam" id="PF00397">
    <property type="entry name" value="WW"/>
    <property type="match status" value="2"/>
</dbReference>
<dbReference type="PANTHER" id="PTHR17616:SF8">
    <property type="entry name" value="TRANSCRIPTIONAL COACTIVATOR YORKIE"/>
    <property type="match status" value="1"/>
</dbReference>
<dbReference type="Gene3D" id="2.60.40.150">
    <property type="entry name" value="C2 domain"/>
    <property type="match status" value="1"/>
</dbReference>
<dbReference type="EMBL" id="JARBDR010000903">
    <property type="protein sequence ID" value="KAJ8303999.1"/>
    <property type="molecule type" value="Genomic_DNA"/>
</dbReference>
<comment type="caution">
    <text evidence="8">The sequence shown here is derived from an EMBL/GenBank/DDBJ whole genome shotgun (WGS) entry which is preliminary data.</text>
</comment>
<dbReference type="SMART" id="SM00456">
    <property type="entry name" value="WW"/>
    <property type="match status" value="2"/>
</dbReference>
<evidence type="ECO:0000256" key="1">
    <source>
        <dbReference type="ARBA" id="ARBA00004123"/>
    </source>
</evidence>
<evidence type="ECO:0000313" key="8">
    <source>
        <dbReference type="EMBL" id="KAJ8303999.1"/>
    </source>
</evidence>
<evidence type="ECO:0000259" key="6">
    <source>
        <dbReference type="PROSITE" id="PS50004"/>
    </source>
</evidence>
<feature type="compositionally biased region" description="Basic and acidic residues" evidence="5">
    <location>
        <begin position="135"/>
        <end position="144"/>
    </location>
</feature>
<dbReference type="PROSITE" id="PS50020">
    <property type="entry name" value="WW_DOMAIN_2"/>
    <property type="match status" value="2"/>
</dbReference>
<evidence type="ECO:0000256" key="2">
    <source>
        <dbReference type="ARBA" id="ARBA00004496"/>
    </source>
</evidence>
<dbReference type="PANTHER" id="PTHR17616">
    <property type="entry name" value="YES-ASSOCIATED PROTEIN YAP1 FAMILY MEMBER"/>
    <property type="match status" value="1"/>
</dbReference>
<sequence>MMSVTLNPKWNEEYLFRVNPRDNVLLLEVFDSNRLTRDDFLGLVEIPLAHTVIATERSSREIAAKDYILRPRSTKSRPGWELVDLGNAINEAGASGPTQDNSPLEPLPPGWEERTNGSGRKYYINHTARITQWERPETTRERSDSTTIRNAPMPPARSLSSYESMEANTRLPQGWEERIDANGRIYYVDHATRRTQWTRPTSETEHQTETADSRIQQRMAAAQIYRQRRHVSVEDTISMHDDFESSSSTSTAPARTETSTSERRPTRHMSLMISESASNEIDCKPGYILVLEGNEQLCRSGSDNDWCQTLPIALP</sequence>
<evidence type="ECO:0000256" key="3">
    <source>
        <dbReference type="ARBA" id="ARBA00022490"/>
    </source>
</evidence>
<dbReference type="SUPFAM" id="SSF49562">
    <property type="entry name" value="C2 domain (Calcium/lipid-binding domain, CaLB)"/>
    <property type="match status" value="1"/>
</dbReference>